<proteinExistence type="predicted"/>
<evidence type="ECO:0000313" key="1">
    <source>
        <dbReference type="EMBL" id="KAH8015967.1"/>
    </source>
</evidence>
<protein>
    <submittedName>
        <fullName evidence="1">Uncharacterized protein</fullName>
    </submittedName>
</protein>
<gene>
    <name evidence="1" type="ORF">K3G42_010787</name>
</gene>
<reference evidence="1" key="1">
    <citation type="submission" date="2021-08" db="EMBL/GenBank/DDBJ databases">
        <title>The first chromosome-level gecko genome reveals the dynamic sex chromosomes of Neotropical dwarf geckos (Sphaerodactylidae: Sphaerodactylus).</title>
        <authorList>
            <person name="Pinto B.J."/>
            <person name="Keating S.E."/>
            <person name="Gamble T."/>
        </authorList>
    </citation>
    <scope>NUCLEOTIDE SEQUENCE</scope>
    <source>
        <strain evidence="1">TG3544</strain>
    </source>
</reference>
<dbReference type="EMBL" id="CM037614">
    <property type="protein sequence ID" value="KAH8015967.1"/>
    <property type="molecule type" value="Genomic_DNA"/>
</dbReference>
<sequence>MLLLETRGPLELDWNCQGCSPANRKLAGVQHAAATAAAPPGGLQASPSLHPPTRTPPASSSEHQFPPGRCAAPRLPPPPLPGGSRTFSPSPPLTPSAQARPLQVGTCSPAVEPAHLQRPSPVSPRKGQARQDVLLQQLREASRRCRSRPRRALGGGERQPRGSPAPCAPAMFPAREATPPGAAPPSPEAPPSAAVAATPVAELSDAELGGCSKEELVRRLRHEEAEKLAALVQRGRLIQGVNRQLQEHLREIRELKAVNGRLQAENRELRDLCCFLDEDRLKAKRLARHWQLFGHHAAQVLRDEVAACLRKLAGLEGLQERLAKDNLELKELCLALEDECASARPDATPSPGGGSSELSLPCGPRDLGDGSSSTGSVGSPDQLHPACSPDD</sequence>
<keyword evidence="2" id="KW-1185">Reference proteome</keyword>
<accession>A0ACB8G8S3</accession>
<dbReference type="Proteomes" id="UP000827872">
    <property type="component" value="Linkage Group LG01"/>
</dbReference>
<comment type="caution">
    <text evidence="1">The sequence shown here is derived from an EMBL/GenBank/DDBJ whole genome shotgun (WGS) entry which is preliminary data.</text>
</comment>
<evidence type="ECO:0000313" key="2">
    <source>
        <dbReference type="Proteomes" id="UP000827872"/>
    </source>
</evidence>
<name>A0ACB8G8S3_9SAUR</name>
<organism evidence="1 2">
    <name type="scientific">Sphaerodactylus townsendi</name>
    <dbReference type="NCBI Taxonomy" id="933632"/>
    <lineage>
        <taxon>Eukaryota</taxon>
        <taxon>Metazoa</taxon>
        <taxon>Chordata</taxon>
        <taxon>Craniata</taxon>
        <taxon>Vertebrata</taxon>
        <taxon>Euteleostomi</taxon>
        <taxon>Lepidosauria</taxon>
        <taxon>Squamata</taxon>
        <taxon>Bifurcata</taxon>
        <taxon>Gekkota</taxon>
        <taxon>Sphaerodactylidae</taxon>
        <taxon>Sphaerodactylus</taxon>
    </lineage>
</organism>